<accession>A0AAW0CCZ6</accession>
<dbReference type="Pfam" id="PF03992">
    <property type="entry name" value="ABM"/>
    <property type="match status" value="1"/>
</dbReference>
<gene>
    <name evidence="2" type="ORF">VNI00_011249</name>
</gene>
<proteinExistence type="predicted"/>
<protein>
    <recommendedName>
        <fullName evidence="1">ABM domain-containing protein</fullName>
    </recommendedName>
</protein>
<dbReference type="Gene3D" id="3.30.70.100">
    <property type="match status" value="1"/>
</dbReference>
<comment type="caution">
    <text evidence="2">The sequence shown here is derived from an EMBL/GenBank/DDBJ whole genome shotgun (WGS) entry which is preliminary data.</text>
</comment>
<dbReference type="InterPro" id="IPR011008">
    <property type="entry name" value="Dimeric_a/b-barrel"/>
</dbReference>
<dbReference type="AlphaFoldDB" id="A0AAW0CCZ6"/>
<sequence>MVSVLPENFQGKFFLIVLATAVEGKADELERLIAAVSRSSNDPSKEPDTLTFRATRGLGPDNEKFTIIEEYPSLKAWEYHQGTEAYEALKESGLLADVSLSFTKEISY</sequence>
<feature type="domain" description="ABM" evidence="1">
    <location>
        <begin position="16"/>
        <end position="108"/>
    </location>
</feature>
<dbReference type="SUPFAM" id="SSF54909">
    <property type="entry name" value="Dimeric alpha+beta barrel"/>
    <property type="match status" value="1"/>
</dbReference>
<organism evidence="2 3">
    <name type="scientific">Paramarasmius palmivorus</name>
    <dbReference type="NCBI Taxonomy" id="297713"/>
    <lineage>
        <taxon>Eukaryota</taxon>
        <taxon>Fungi</taxon>
        <taxon>Dikarya</taxon>
        <taxon>Basidiomycota</taxon>
        <taxon>Agaricomycotina</taxon>
        <taxon>Agaricomycetes</taxon>
        <taxon>Agaricomycetidae</taxon>
        <taxon>Agaricales</taxon>
        <taxon>Marasmiineae</taxon>
        <taxon>Marasmiaceae</taxon>
        <taxon>Paramarasmius</taxon>
    </lineage>
</organism>
<dbReference type="Proteomes" id="UP001383192">
    <property type="component" value="Unassembled WGS sequence"/>
</dbReference>
<evidence type="ECO:0000313" key="2">
    <source>
        <dbReference type="EMBL" id="KAK7037258.1"/>
    </source>
</evidence>
<keyword evidence="3" id="KW-1185">Reference proteome</keyword>
<dbReference type="EMBL" id="JAYKXP010000048">
    <property type="protein sequence ID" value="KAK7037258.1"/>
    <property type="molecule type" value="Genomic_DNA"/>
</dbReference>
<name>A0AAW0CCZ6_9AGAR</name>
<evidence type="ECO:0000313" key="3">
    <source>
        <dbReference type="Proteomes" id="UP001383192"/>
    </source>
</evidence>
<reference evidence="2 3" key="1">
    <citation type="submission" date="2024-01" db="EMBL/GenBank/DDBJ databases">
        <title>A draft genome for a cacao thread blight-causing isolate of Paramarasmius palmivorus.</title>
        <authorList>
            <person name="Baruah I.K."/>
            <person name="Bukari Y."/>
            <person name="Amoako-Attah I."/>
            <person name="Meinhardt L.W."/>
            <person name="Bailey B.A."/>
            <person name="Cohen S.P."/>
        </authorList>
    </citation>
    <scope>NUCLEOTIDE SEQUENCE [LARGE SCALE GENOMIC DNA]</scope>
    <source>
        <strain evidence="2 3">GH-12</strain>
    </source>
</reference>
<evidence type="ECO:0000259" key="1">
    <source>
        <dbReference type="PROSITE" id="PS51725"/>
    </source>
</evidence>
<dbReference type="PROSITE" id="PS51725">
    <property type="entry name" value="ABM"/>
    <property type="match status" value="1"/>
</dbReference>
<dbReference type="InterPro" id="IPR007138">
    <property type="entry name" value="ABM_dom"/>
</dbReference>